<dbReference type="InterPro" id="IPR011051">
    <property type="entry name" value="RmlC_Cupin_sf"/>
</dbReference>
<feature type="compositionally biased region" description="Low complexity" evidence="3">
    <location>
        <begin position="270"/>
        <end position="289"/>
    </location>
</feature>
<evidence type="ECO:0000313" key="4">
    <source>
        <dbReference type="EMBL" id="BDZ45569.1"/>
    </source>
</evidence>
<feature type="compositionally biased region" description="Basic residues" evidence="3">
    <location>
        <begin position="296"/>
        <end position="321"/>
    </location>
</feature>
<protein>
    <recommendedName>
        <fullName evidence="6">Mannose-6-phosphate isomerase</fullName>
    </recommendedName>
</protein>
<dbReference type="EMBL" id="AP027731">
    <property type="protein sequence ID" value="BDZ45569.1"/>
    <property type="molecule type" value="Genomic_DNA"/>
</dbReference>
<dbReference type="RefSeq" id="WP_286278849.1">
    <property type="nucleotide sequence ID" value="NZ_AP027731.1"/>
</dbReference>
<dbReference type="PANTHER" id="PTHR42742:SF3">
    <property type="entry name" value="FRUCTOKINASE"/>
    <property type="match status" value="1"/>
</dbReference>
<keyword evidence="5" id="KW-1185">Reference proteome</keyword>
<evidence type="ECO:0000256" key="1">
    <source>
        <dbReference type="ARBA" id="ARBA00022723"/>
    </source>
</evidence>
<dbReference type="InterPro" id="IPR051804">
    <property type="entry name" value="Carb_Metab_Reg_Kinase/Isom"/>
</dbReference>
<accession>A0ABM8GBG9</accession>
<evidence type="ECO:0000256" key="2">
    <source>
        <dbReference type="ARBA" id="ARBA00022833"/>
    </source>
</evidence>
<name>A0ABM8GBG9_9MICO</name>
<keyword evidence="2" id="KW-0862">Zinc</keyword>
<feature type="region of interest" description="Disordered" evidence="3">
    <location>
        <begin position="1"/>
        <end position="23"/>
    </location>
</feature>
<dbReference type="Proteomes" id="UP001321498">
    <property type="component" value="Chromosome"/>
</dbReference>
<reference evidence="5" key="1">
    <citation type="journal article" date="2019" name="Int. J. Syst. Evol. Microbiol.">
        <title>The Global Catalogue of Microorganisms (GCM) 10K type strain sequencing project: providing services to taxonomists for standard genome sequencing and annotation.</title>
        <authorList>
            <consortium name="The Broad Institute Genomics Platform"/>
            <consortium name="The Broad Institute Genome Sequencing Center for Infectious Disease"/>
            <person name="Wu L."/>
            <person name="Ma J."/>
        </authorList>
    </citation>
    <scope>NUCLEOTIDE SEQUENCE [LARGE SCALE GENOMIC DNA]</scope>
    <source>
        <strain evidence="5">NBRC 108725</strain>
    </source>
</reference>
<evidence type="ECO:0000313" key="5">
    <source>
        <dbReference type="Proteomes" id="UP001321498"/>
    </source>
</evidence>
<dbReference type="PANTHER" id="PTHR42742">
    <property type="entry name" value="TRANSCRIPTIONAL REPRESSOR MPRA"/>
    <property type="match status" value="1"/>
</dbReference>
<organism evidence="4 5">
    <name type="scientific">Naasia aerilata</name>
    <dbReference type="NCBI Taxonomy" id="1162966"/>
    <lineage>
        <taxon>Bacteria</taxon>
        <taxon>Bacillati</taxon>
        <taxon>Actinomycetota</taxon>
        <taxon>Actinomycetes</taxon>
        <taxon>Micrococcales</taxon>
        <taxon>Microbacteriaceae</taxon>
        <taxon>Naasia</taxon>
    </lineage>
</organism>
<keyword evidence="1" id="KW-0479">Metal-binding</keyword>
<proteinExistence type="predicted"/>
<gene>
    <name evidence="4" type="ORF">GCM10025866_14780</name>
</gene>
<feature type="region of interest" description="Disordered" evidence="3">
    <location>
        <begin position="246"/>
        <end position="370"/>
    </location>
</feature>
<dbReference type="Gene3D" id="2.60.120.10">
    <property type="entry name" value="Jelly Rolls"/>
    <property type="match status" value="1"/>
</dbReference>
<evidence type="ECO:0008006" key="6">
    <source>
        <dbReference type="Google" id="ProtNLM"/>
    </source>
</evidence>
<evidence type="ECO:0000256" key="3">
    <source>
        <dbReference type="SAM" id="MobiDB-lite"/>
    </source>
</evidence>
<dbReference type="SUPFAM" id="SSF51182">
    <property type="entry name" value="RmlC-like cupins"/>
    <property type="match status" value="1"/>
</dbReference>
<dbReference type="InterPro" id="IPR014710">
    <property type="entry name" value="RmlC-like_jellyroll"/>
</dbReference>
<dbReference type="CDD" id="cd07010">
    <property type="entry name" value="cupin_PMI_type_I_N_bac"/>
    <property type="match status" value="1"/>
</dbReference>
<feature type="compositionally biased region" description="Low complexity" evidence="3">
    <location>
        <begin position="352"/>
        <end position="370"/>
    </location>
</feature>
<sequence length="370" mass="38791">MSLAPVALGPNQPDRPYRGGAGIAPFRRVPQPSPFSPEDFVGSTTEIFAGGGVGLSTLPSGELLRDAVAADPVGYLGAQHVGRFGPSTELLVKLLDTGERLFVHLHPDGPFAAEHLALPHGKTEAWIVTAVADADTSAHLGFTRDVTAEEVEAWVDGQDSAGMLGAMHRVPLEAGTTLLVPAGMPHAIGAGVTLVELQEPSDLSILLEYAGYRGLGPADAFLGLERSVALGALDRRAVTPERIAELLSSRRTEGGALRSSPQRPMASSEPSGSAGRWSSPRASRSWSSWTAQGRCPGRRGARRLARTHPPRAARRGARRARRQADRRALPPTGALSRGGHAGSGRRPRAMPTLTTAATAQRAAAASQAMP</sequence>